<dbReference type="GeneID" id="79301962"/>
<dbReference type="GO" id="GO:0051073">
    <property type="term" value="F:adenosylcobinamide-GDP ribazoletransferase activity"/>
    <property type="evidence" value="ECO:0007669"/>
    <property type="project" value="UniProtKB-UniRule"/>
</dbReference>
<evidence type="ECO:0000256" key="5">
    <source>
        <dbReference type="ARBA" id="ARBA00013200"/>
    </source>
</evidence>
<comment type="catalytic activity">
    <reaction evidence="18 19">
        <text>alpha-ribazole 5'-phosphate + adenosylcob(III)inamide-GDP = adenosylcob(III)alamin 5'-phosphate + GMP + H(+)</text>
        <dbReference type="Rhea" id="RHEA:23560"/>
        <dbReference type="ChEBI" id="CHEBI:15378"/>
        <dbReference type="ChEBI" id="CHEBI:57918"/>
        <dbReference type="ChEBI" id="CHEBI:58115"/>
        <dbReference type="ChEBI" id="CHEBI:60487"/>
        <dbReference type="ChEBI" id="CHEBI:60493"/>
        <dbReference type="EC" id="2.7.8.26"/>
    </reaction>
</comment>
<comment type="function">
    <text evidence="14 19">Joins adenosylcobinamide-GDP and alpha-ribazole to generate adenosylcobalamin (Ado-cobalamin). Also synthesizes adenosylcobalamin 5'-phosphate from adenosylcobinamide-GDP and alpha-ribazole 5'-phosphate.</text>
</comment>
<keyword evidence="10 19" id="KW-0812">Transmembrane</keyword>
<dbReference type="Proteomes" id="UP001596407">
    <property type="component" value="Unassembled WGS sequence"/>
</dbReference>
<dbReference type="EC" id="2.7.8.26" evidence="5 19"/>
<keyword evidence="7 19" id="KW-1003">Cell membrane</keyword>
<dbReference type="PANTHER" id="PTHR34148">
    <property type="entry name" value="ADENOSYLCOBINAMIDE-GDP RIBAZOLETRANSFERASE"/>
    <property type="match status" value="1"/>
</dbReference>
<evidence type="ECO:0000256" key="13">
    <source>
        <dbReference type="ARBA" id="ARBA00023136"/>
    </source>
</evidence>
<evidence type="ECO:0000256" key="19">
    <source>
        <dbReference type="HAMAP-Rule" id="MF_00719"/>
    </source>
</evidence>
<protein>
    <recommendedName>
        <fullName evidence="6 19">Adenosylcobinamide-GDP ribazoletransferase</fullName>
        <ecNumber evidence="5 19">2.7.8.26</ecNumber>
    </recommendedName>
    <alternativeName>
        <fullName evidence="16 19">Cobalamin synthase</fullName>
    </alternativeName>
    <alternativeName>
        <fullName evidence="15 19">Cobalamin-5'-phosphate synthase</fullName>
    </alternativeName>
</protein>
<gene>
    <name evidence="19 20" type="primary">cobS</name>
    <name evidence="20" type="ORF">ACFQJ6_15495</name>
</gene>
<comment type="similarity">
    <text evidence="4 19">Belongs to the CobS family.</text>
</comment>
<comment type="caution">
    <text evidence="19">Lacks conserved residue(s) required for the propagation of feature annotation.</text>
</comment>
<proteinExistence type="inferred from homology"/>
<keyword evidence="11 19" id="KW-0460">Magnesium</keyword>
<feature type="transmembrane region" description="Helical" evidence="19">
    <location>
        <begin position="111"/>
        <end position="134"/>
    </location>
</feature>
<evidence type="ECO:0000256" key="2">
    <source>
        <dbReference type="ARBA" id="ARBA00004651"/>
    </source>
</evidence>
<evidence type="ECO:0000256" key="12">
    <source>
        <dbReference type="ARBA" id="ARBA00022989"/>
    </source>
</evidence>
<accession>A0ABD5WU42</accession>
<comment type="cofactor">
    <cofactor evidence="1 19">
        <name>Mg(2+)</name>
        <dbReference type="ChEBI" id="CHEBI:18420"/>
    </cofactor>
</comment>
<organism evidence="20 21">
    <name type="scientific">Halorussus caseinilyticus</name>
    <dbReference type="NCBI Taxonomy" id="3034025"/>
    <lineage>
        <taxon>Archaea</taxon>
        <taxon>Methanobacteriati</taxon>
        <taxon>Methanobacteriota</taxon>
        <taxon>Stenosarchaea group</taxon>
        <taxon>Halobacteria</taxon>
        <taxon>Halobacteriales</taxon>
        <taxon>Haladaptataceae</taxon>
        <taxon>Halorussus</taxon>
    </lineage>
</organism>
<dbReference type="AlphaFoldDB" id="A0ABD5WU42"/>
<dbReference type="HAMAP" id="MF_00719">
    <property type="entry name" value="CobS"/>
    <property type="match status" value="1"/>
</dbReference>
<comment type="catalytic activity">
    <reaction evidence="17 19">
        <text>alpha-ribazole + adenosylcob(III)inamide-GDP = adenosylcob(III)alamin + GMP + H(+)</text>
        <dbReference type="Rhea" id="RHEA:16049"/>
        <dbReference type="ChEBI" id="CHEBI:10329"/>
        <dbReference type="ChEBI" id="CHEBI:15378"/>
        <dbReference type="ChEBI" id="CHEBI:18408"/>
        <dbReference type="ChEBI" id="CHEBI:58115"/>
        <dbReference type="ChEBI" id="CHEBI:60487"/>
        <dbReference type="EC" id="2.7.8.26"/>
    </reaction>
</comment>
<keyword evidence="21" id="KW-1185">Reference proteome</keyword>
<dbReference type="RefSeq" id="WP_276280792.1">
    <property type="nucleotide sequence ID" value="NZ_CP119809.1"/>
</dbReference>
<evidence type="ECO:0000313" key="20">
    <source>
        <dbReference type="EMBL" id="MFC7081298.1"/>
    </source>
</evidence>
<dbReference type="Pfam" id="PF02654">
    <property type="entry name" value="CobS"/>
    <property type="match status" value="1"/>
</dbReference>
<keyword evidence="13 19" id="KW-0472">Membrane</keyword>
<evidence type="ECO:0000256" key="7">
    <source>
        <dbReference type="ARBA" id="ARBA00022475"/>
    </source>
</evidence>
<comment type="pathway">
    <text evidence="3 19">Cofactor biosynthesis; adenosylcobalamin biosynthesis; adenosylcobalamin from cob(II)yrinate a,c-diamide: step 7/7.</text>
</comment>
<evidence type="ECO:0000256" key="1">
    <source>
        <dbReference type="ARBA" id="ARBA00001946"/>
    </source>
</evidence>
<comment type="subcellular location">
    <subcellularLocation>
        <location evidence="2 19">Cell membrane</location>
        <topology evidence="2 19">Multi-pass membrane protein</topology>
    </subcellularLocation>
</comment>
<evidence type="ECO:0000256" key="3">
    <source>
        <dbReference type="ARBA" id="ARBA00004663"/>
    </source>
</evidence>
<dbReference type="EMBL" id="JBHSZH010000005">
    <property type="protein sequence ID" value="MFC7081298.1"/>
    <property type="molecule type" value="Genomic_DNA"/>
</dbReference>
<dbReference type="PANTHER" id="PTHR34148:SF1">
    <property type="entry name" value="ADENOSYLCOBINAMIDE-GDP RIBAZOLETRANSFERASE"/>
    <property type="match status" value="1"/>
</dbReference>
<evidence type="ECO:0000256" key="9">
    <source>
        <dbReference type="ARBA" id="ARBA00022679"/>
    </source>
</evidence>
<dbReference type="InterPro" id="IPR003805">
    <property type="entry name" value="CobS"/>
</dbReference>
<keyword evidence="12 19" id="KW-1133">Transmembrane helix</keyword>
<evidence type="ECO:0000256" key="4">
    <source>
        <dbReference type="ARBA" id="ARBA00010561"/>
    </source>
</evidence>
<evidence type="ECO:0000256" key="10">
    <source>
        <dbReference type="ARBA" id="ARBA00022692"/>
    </source>
</evidence>
<evidence type="ECO:0000256" key="15">
    <source>
        <dbReference type="ARBA" id="ARBA00032605"/>
    </source>
</evidence>
<name>A0ABD5WU42_9EURY</name>
<comment type="caution">
    <text evidence="20">The sequence shown here is derived from an EMBL/GenBank/DDBJ whole genome shotgun (WGS) entry which is preliminary data.</text>
</comment>
<feature type="transmembrane region" description="Helical" evidence="19">
    <location>
        <begin position="198"/>
        <end position="224"/>
    </location>
</feature>
<keyword evidence="9 19" id="KW-0808">Transferase</keyword>
<evidence type="ECO:0000256" key="18">
    <source>
        <dbReference type="ARBA" id="ARBA00049504"/>
    </source>
</evidence>
<evidence type="ECO:0000256" key="6">
    <source>
        <dbReference type="ARBA" id="ARBA00015850"/>
    </source>
</evidence>
<reference evidence="20 21" key="1">
    <citation type="journal article" date="2019" name="Int. J. Syst. Evol. Microbiol.">
        <title>The Global Catalogue of Microorganisms (GCM) 10K type strain sequencing project: providing services to taxonomists for standard genome sequencing and annotation.</title>
        <authorList>
            <consortium name="The Broad Institute Genomics Platform"/>
            <consortium name="The Broad Institute Genome Sequencing Center for Infectious Disease"/>
            <person name="Wu L."/>
            <person name="Ma J."/>
        </authorList>
    </citation>
    <scope>NUCLEOTIDE SEQUENCE [LARGE SCALE GENOMIC DNA]</scope>
    <source>
        <strain evidence="20 21">DT72</strain>
    </source>
</reference>
<evidence type="ECO:0000313" key="21">
    <source>
        <dbReference type="Proteomes" id="UP001596407"/>
    </source>
</evidence>
<evidence type="ECO:0000256" key="8">
    <source>
        <dbReference type="ARBA" id="ARBA00022573"/>
    </source>
</evidence>
<dbReference type="NCBIfam" id="TIGR00317">
    <property type="entry name" value="cobS"/>
    <property type="match status" value="1"/>
</dbReference>
<evidence type="ECO:0000256" key="14">
    <source>
        <dbReference type="ARBA" id="ARBA00025228"/>
    </source>
</evidence>
<dbReference type="GO" id="GO:0009236">
    <property type="term" value="P:cobalamin biosynthetic process"/>
    <property type="evidence" value="ECO:0007669"/>
    <property type="project" value="UniProtKB-UniRule"/>
</dbReference>
<evidence type="ECO:0000256" key="17">
    <source>
        <dbReference type="ARBA" id="ARBA00048623"/>
    </source>
</evidence>
<evidence type="ECO:0000256" key="16">
    <source>
        <dbReference type="ARBA" id="ARBA00032853"/>
    </source>
</evidence>
<evidence type="ECO:0000256" key="11">
    <source>
        <dbReference type="ARBA" id="ARBA00022842"/>
    </source>
</evidence>
<dbReference type="GO" id="GO:0008818">
    <property type="term" value="F:cobalamin 5'-phosphate synthase activity"/>
    <property type="evidence" value="ECO:0007669"/>
    <property type="project" value="UniProtKB-UniRule"/>
</dbReference>
<keyword evidence="8 19" id="KW-0169">Cobalamin biosynthesis</keyword>
<dbReference type="GO" id="GO:0005886">
    <property type="term" value="C:plasma membrane"/>
    <property type="evidence" value="ECO:0007669"/>
    <property type="project" value="UniProtKB-SubCell"/>
</dbReference>
<sequence>MVLTAVRGALGFLTRIPTGRTDEAWTAFRETPAAFPLAGWVVGALAALPLAAPAVVPAAPVPVPTVAFGYLLAVYAVTGVNHADGVADLGDAAVVHGDPERRRAVLKDTEVGVGAVLALGLALAGLALGALSLARLPPVAPSSAAVGVPTAVGVALAAEVGAKVGMAALACLGTPAFEGLGSAFTDNSPTSLVAPGLVAVPVALLGVPALAALAGGVAVALALLSWSRSALGGVNGDVFGAANELARLAGLHAGVVAWTLS</sequence>